<reference evidence="1 2" key="1">
    <citation type="journal article" date="2017" name="Mycologia">
        <title>Bifiguratus adelaidae, gen. et sp. nov., a new member of Mucoromycotina in endophytic and soil-dwelling habitats.</title>
        <authorList>
            <person name="Torres-Cruz T.J."/>
            <person name="Billingsley Tobias T.L."/>
            <person name="Almatruk M."/>
            <person name="Hesse C."/>
            <person name="Kuske C.R."/>
            <person name="Desiro A."/>
            <person name="Benucci G.M."/>
            <person name="Bonito G."/>
            <person name="Stajich J.E."/>
            <person name="Dunlap C."/>
            <person name="Arnold A.E."/>
            <person name="Porras-Alfaro A."/>
        </authorList>
    </citation>
    <scope>NUCLEOTIDE SEQUENCE [LARGE SCALE GENOMIC DNA]</scope>
    <source>
        <strain evidence="1 2">AZ0501</strain>
    </source>
</reference>
<dbReference type="PANTHER" id="PTHR12121">
    <property type="entry name" value="CARBON CATABOLITE REPRESSOR PROTEIN 4"/>
    <property type="match status" value="1"/>
</dbReference>
<proteinExistence type="predicted"/>
<dbReference type="GO" id="GO:0000175">
    <property type="term" value="F:3'-5'-RNA exonuclease activity"/>
    <property type="evidence" value="ECO:0007669"/>
    <property type="project" value="TreeGrafter"/>
</dbReference>
<protein>
    <submittedName>
        <fullName evidence="1">Uncharacterized protein</fullName>
    </submittedName>
</protein>
<evidence type="ECO:0000313" key="1">
    <source>
        <dbReference type="EMBL" id="OZJ01332.1"/>
    </source>
</evidence>
<dbReference type="AlphaFoldDB" id="A0A261XS80"/>
<comment type="caution">
    <text evidence="1">The sequence shown here is derived from an EMBL/GenBank/DDBJ whole genome shotgun (WGS) entry which is preliminary data.</text>
</comment>
<evidence type="ECO:0000313" key="2">
    <source>
        <dbReference type="Proteomes" id="UP000242875"/>
    </source>
</evidence>
<organism evidence="1 2">
    <name type="scientific">Bifiguratus adelaidae</name>
    <dbReference type="NCBI Taxonomy" id="1938954"/>
    <lineage>
        <taxon>Eukaryota</taxon>
        <taxon>Fungi</taxon>
        <taxon>Fungi incertae sedis</taxon>
        <taxon>Mucoromycota</taxon>
        <taxon>Mucoromycotina</taxon>
        <taxon>Endogonomycetes</taxon>
        <taxon>Endogonales</taxon>
        <taxon>Endogonales incertae sedis</taxon>
        <taxon>Bifiguratus</taxon>
    </lineage>
</organism>
<dbReference type="PANTHER" id="PTHR12121:SF100">
    <property type="entry name" value="POLY(A)-SPECIFIC RIBONUCLEASE"/>
    <property type="match status" value="1"/>
</dbReference>
<dbReference type="EMBL" id="MVBO01000544">
    <property type="protein sequence ID" value="OZJ01332.1"/>
    <property type="molecule type" value="Genomic_DNA"/>
</dbReference>
<dbReference type="SUPFAM" id="SSF56219">
    <property type="entry name" value="DNase I-like"/>
    <property type="match status" value="1"/>
</dbReference>
<sequence length="132" mass="15517">EVELSQYEDYFRDELKQSADYDSIYWPKSRAKTMSEKERRCVDGCATFFKASKFECIDKHLIEFSQAVLQSPDFERTDDVYNRMMTKDHIAVFALLEHKETGTRLILANTHLHWDPAFADVKLIQTAMLINE</sequence>
<dbReference type="InterPro" id="IPR050410">
    <property type="entry name" value="CCR4/nocturin_mRNA_transcr"/>
</dbReference>
<dbReference type="Gene3D" id="3.60.10.10">
    <property type="entry name" value="Endonuclease/exonuclease/phosphatase"/>
    <property type="match status" value="1"/>
</dbReference>
<dbReference type="OrthoDB" id="428734at2759"/>
<dbReference type="InterPro" id="IPR036691">
    <property type="entry name" value="Endo/exonu/phosph_ase_sf"/>
</dbReference>
<keyword evidence="2" id="KW-1185">Reference proteome</keyword>
<name>A0A261XS80_9FUNG</name>
<feature type="non-terminal residue" evidence="1">
    <location>
        <position position="132"/>
    </location>
</feature>
<gene>
    <name evidence="1" type="ORF">BZG36_05759</name>
</gene>
<accession>A0A261XS80</accession>
<feature type="non-terminal residue" evidence="1">
    <location>
        <position position="1"/>
    </location>
</feature>
<dbReference type="Proteomes" id="UP000242875">
    <property type="component" value="Unassembled WGS sequence"/>
</dbReference>